<name>A0A5B7DF86_PORTR</name>
<evidence type="ECO:0000313" key="1">
    <source>
        <dbReference type="EMBL" id="MPC19968.1"/>
    </source>
</evidence>
<accession>A0A5B7DF86</accession>
<evidence type="ECO:0000313" key="2">
    <source>
        <dbReference type="Proteomes" id="UP000324222"/>
    </source>
</evidence>
<organism evidence="1 2">
    <name type="scientific">Portunus trituberculatus</name>
    <name type="common">Swimming crab</name>
    <name type="synonym">Neptunus trituberculatus</name>
    <dbReference type="NCBI Taxonomy" id="210409"/>
    <lineage>
        <taxon>Eukaryota</taxon>
        <taxon>Metazoa</taxon>
        <taxon>Ecdysozoa</taxon>
        <taxon>Arthropoda</taxon>
        <taxon>Crustacea</taxon>
        <taxon>Multicrustacea</taxon>
        <taxon>Malacostraca</taxon>
        <taxon>Eumalacostraca</taxon>
        <taxon>Eucarida</taxon>
        <taxon>Decapoda</taxon>
        <taxon>Pleocyemata</taxon>
        <taxon>Brachyura</taxon>
        <taxon>Eubrachyura</taxon>
        <taxon>Portunoidea</taxon>
        <taxon>Portunidae</taxon>
        <taxon>Portuninae</taxon>
        <taxon>Portunus</taxon>
    </lineage>
</organism>
<dbReference type="OrthoDB" id="6381431at2759"/>
<sequence length="103" mass="11731">MTNSLTTDGFHQYDEHLGDLHLSYIIEYSPHQQDQEKFFLPHQGVYCNGKLRMVFHGSAKDSTGRSLISNPLSCLLSMILNQVGCQSDIKACSTKYESRKKYV</sequence>
<proteinExistence type="predicted"/>
<reference evidence="1 2" key="1">
    <citation type="submission" date="2019-05" db="EMBL/GenBank/DDBJ databases">
        <title>Another draft genome of Portunus trituberculatus and its Hox gene families provides insights of decapod evolution.</title>
        <authorList>
            <person name="Jeong J.-H."/>
            <person name="Song I."/>
            <person name="Kim S."/>
            <person name="Choi T."/>
            <person name="Kim D."/>
            <person name="Ryu S."/>
            <person name="Kim W."/>
        </authorList>
    </citation>
    <scope>NUCLEOTIDE SEQUENCE [LARGE SCALE GENOMIC DNA]</scope>
    <source>
        <tissue evidence="1">Muscle</tissue>
    </source>
</reference>
<gene>
    <name evidence="1" type="ORF">E2C01_012897</name>
</gene>
<keyword evidence="2" id="KW-1185">Reference proteome</keyword>
<dbReference type="Proteomes" id="UP000324222">
    <property type="component" value="Unassembled WGS sequence"/>
</dbReference>
<protein>
    <submittedName>
        <fullName evidence="1">Uncharacterized protein</fullName>
    </submittedName>
</protein>
<dbReference type="AlphaFoldDB" id="A0A5B7DF86"/>
<comment type="caution">
    <text evidence="1">The sequence shown here is derived from an EMBL/GenBank/DDBJ whole genome shotgun (WGS) entry which is preliminary data.</text>
</comment>
<dbReference type="EMBL" id="VSRR010000821">
    <property type="protein sequence ID" value="MPC19968.1"/>
    <property type="molecule type" value="Genomic_DNA"/>
</dbReference>